<comment type="caution">
    <text evidence="1">The sequence shown here is derived from an EMBL/GenBank/DDBJ whole genome shotgun (WGS) entry which is preliminary data.</text>
</comment>
<dbReference type="OrthoDB" id="10026072at2759"/>
<accession>A0A4C2A7K4</accession>
<keyword evidence="2" id="KW-1185">Reference proteome</keyword>
<sequence length="158" mass="17520">MVCHWLLEDDRMLTSSSFEGGLLSVTRWHGPSQGSYDERWRLHELTKELKLCSGKQSLAKRPLGGGGSALTFYLTADQEDVLKMTDDTKKELQKATDPAKLQTVSKVRKVSRACVIVQTTSDDAADRIKQAAPPTLLIAESKSRRPLVALMNEKNGHP</sequence>
<dbReference type="EMBL" id="BGZK01002598">
    <property type="protein sequence ID" value="GBP95204.1"/>
    <property type="molecule type" value="Genomic_DNA"/>
</dbReference>
<organism evidence="1 2">
    <name type="scientific">Eumeta variegata</name>
    <name type="common">Bagworm moth</name>
    <name type="synonym">Eumeta japonica</name>
    <dbReference type="NCBI Taxonomy" id="151549"/>
    <lineage>
        <taxon>Eukaryota</taxon>
        <taxon>Metazoa</taxon>
        <taxon>Ecdysozoa</taxon>
        <taxon>Arthropoda</taxon>
        <taxon>Hexapoda</taxon>
        <taxon>Insecta</taxon>
        <taxon>Pterygota</taxon>
        <taxon>Neoptera</taxon>
        <taxon>Endopterygota</taxon>
        <taxon>Lepidoptera</taxon>
        <taxon>Glossata</taxon>
        <taxon>Ditrysia</taxon>
        <taxon>Tineoidea</taxon>
        <taxon>Psychidae</taxon>
        <taxon>Oiketicinae</taxon>
        <taxon>Eumeta</taxon>
    </lineage>
</organism>
<protein>
    <submittedName>
        <fullName evidence="1">Uncharacterized protein</fullName>
    </submittedName>
</protein>
<name>A0A4C2A7K4_EUMVA</name>
<evidence type="ECO:0000313" key="2">
    <source>
        <dbReference type="Proteomes" id="UP000299102"/>
    </source>
</evidence>
<evidence type="ECO:0000313" key="1">
    <source>
        <dbReference type="EMBL" id="GBP95204.1"/>
    </source>
</evidence>
<reference evidence="1 2" key="1">
    <citation type="journal article" date="2019" name="Commun. Biol.">
        <title>The bagworm genome reveals a unique fibroin gene that provides high tensile strength.</title>
        <authorList>
            <person name="Kono N."/>
            <person name="Nakamura H."/>
            <person name="Ohtoshi R."/>
            <person name="Tomita M."/>
            <person name="Numata K."/>
            <person name="Arakawa K."/>
        </authorList>
    </citation>
    <scope>NUCLEOTIDE SEQUENCE [LARGE SCALE GENOMIC DNA]</scope>
</reference>
<dbReference type="AlphaFoldDB" id="A0A4C2A7K4"/>
<proteinExistence type="predicted"/>
<gene>
    <name evidence="1" type="ORF">EVAR_68476_1</name>
</gene>
<dbReference type="Proteomes" id="UP000299102">
    <property type="component" value="Unassembled WGS sequence"/>
</dbReference>